<evidence type="ECO:0000313" key="4">
    <source>
        <dbReference type="Proteomes" id="UP001165041"/>
    </source>
</evidence>
<organism evidence="3 4">
    <name type="scientific">Kitasatospora phosalacinea</name>
    <dbReference type="NCBI Taxonomy" id="2065"/>
    <lineage>
        <taxon>Bacteria</taxon>
        <taxon>Bacillati</taxon>
        <taxon>Actinomycetota</taxon>
        <taxon>Actinomycetes</taxon>
        <taxon>Kitasatosporales</taxon>
        <taxon>Streptomycetaceae</taxon>
        <taxon>Kitasatospora</taxon>
    </lineage>
</organism>
<sequence>MNPMVAGGTPIRATLASTVTAPGDAPAELAVEPRTSGGLRHAQNPGHSSHDESTSKLPPAFTTTPAERAIAMAQVEQRFAAARTAGRAGRSAKRAELRAAARAARQLSADLDAALAAAGLTTGQDAAAIRAEALNGALAASGVSFRPTPATAPSHPAKGYGRAHSSPNGGPGSNQLSYVSAAGHGGSEDSCGKLIERSDARLRQLDQIQEFTGLPSVKYCDVTALGAAVGVHVRRDLNRRTAFSGLVKCGSVWACPPCSAAIRAKRSAWLEATATAWLESGRGIYMATLTVPHWKNVRLAVQFDKVAEGWRGVGQGAWWVGRAVIRDKAMVRWADRALHPDLPEDVEAHQVGGELVVWKRGWKAKHGIAGVTRTIEVTYGANGWHSHLHVLLWTEEPATRAGADRLQEELYRRWVDRCRSVKLPTPDPIHGVRVDPAILQVDGKLPLGLIKYLAKVQDKDVVDGKITARPLAAEMTRGDMKLARGAKGKTPFQLAEMAAAGSEEALKLWLEYELATKGRQCLTWTEKFKARLAELAGIEEDAETDEEIPAGEDDERNQQIPDLAIASGPYKAKIARVKGRRADLRMAGDVGGLVGIIELLARWGLQAGPDFWRPEQPLGADAAVTGAQVQRRKDQRAAQQARHEALRQEREGNPERWKAAMKKREETIAAKKKADAEAKAAKAEQLALVEHDHQEQEEAVELAAAADRFLAARRAAQGTDPAAADSIRKRLLALGLFSA</sequence>
<feature type="region of interest" description="Disordered" evidence="2">
    <location>
        <begin position="147"/>
        <end position="184"/>
    </location>
</feature>
<dbReference type="Proteomes" id="UP001165041">
    <property type="component" value="Unassembled WGS sequence"/>
</dbReference>
<name>A0A9W6V7J9_9ACTN</name>
<evidence type="ECO:0008006" key="5">
    <source>
        <dbReference type="Google" id="ProtNLM"/>
    </source>
</evidence>
<feature type="coiled-coil region" evidence="1">
    <location>
        <begin position="629"/>
        <end position="684"/>
    </location>
</feature>
<gene>
    <name evidence="3" type="ORF">Kpho02_76290</name>
</gene>
<keyword evidence="1" id="KW-0175">Coiled coil</keyword>
<feature type="compositionally biased region" description="Polar residues" evidence="2">
    <location>
        <begin position="165"/>
        <end position="178"/>
    </location>
</feature>
<evidence type="ECO:0000256" key="1">
    <source>
        <dbReference type="SAM" id="Coils"/>
    </source>
</evidence>
<comment type="caution">
    <text evidence="3">The sequence shown here is derived from an EMBL/GenBank/DDBJ whole genome shotgun (WGS) entry which is preliminary data.</text>
</comment>
<feature type="region of interest" description="Disordered" evidence="2">
    <location>
        <begin position="35"/>
        <end position="61"/>
    </location>
</feature>
<protein>
    <recommendedName>
        <fullName evidence="5">Replication protein</fullName>
    </recommendedName>
</protein>
<reference evidence="3" key="1">
    <citation type="submission" date="2023-02" db="EMBL/GenBank/DDBJ databases">
        <title>Kitasatospora phosalacinea NBRC 14627.</title>
        <authorList>
            <person name="Ichikawa N."/>
            <person name="Sato H."/>
            <person name="Tonouchi N."/>
        </authorList>
    </citation>
    <scope>NUCLEOTIDE SEQUENCE</scope>
    <source>
        <strain evidence="3">NBRC 14627</strain>
    </source>
</reference>
<dbReference type="AlphaFoldDB" id="A0A9W6V7J9"/>
<accession>A0A9W6V7J9</accession>
<evidence type="ECO:0000313" key="3">
    <source>
        <dbReference type="EMBL" id="GLW75332.1"/>
    </source>
</evidence>
<evidence type="ECO:0000256" key="2">
    <source>
        <dbReference type="SAM" id="MobiDB-lite"/>
    </source>
</evidence>
<dbReference type="EMBL" id="BSSA01000054">
    <property type="protein sequence ID" value="GLW75332.1"/>
    <property type="molecule type" value="Genomic_DNA"/>
</dbReference>
<proteinExistence type="predicted"/>